<evidence type="ECO:0000259" key="7">
    <source>
        <dbReference type="PROSITE" id="PS50850"/>
    </source>
</evidence>
<feature type="transmembrane region" description="Helical" evidence="6">
    <location>
        <begin position="467"/>
        <end position="489"/>
    </location>
</feature>
<dbReference type="GO" id="GO:0016020">
    <property type="term" value="C:membrane"/>
    <property type="evidence" value="ECO:0007669"/>
    <property type="project" value="UniProtKB-SubCell"/>
</dbReference>
<dbReference type="CDD" id="cd17317">
    <property type="entry name" value="MFS_SLC22"/>
    <property type="match status" value="1"/>
</dbReference>
<feature type="transmembrane region" description="Helical" evidence="6">
    <location>
        <begin position="411"/>
        <end position="429"/>
    </location>
</feature>
<keyword evidence="3 6" id="KW-1133">Transmembrane helix</keyword>
<reference evidence="8" key="1">
    <citation type="submission" date="2020-09" db="EMBL/GenBank/DDBJ databases">
        <authorList>
            <person name="Kikuchi T."/>
        </authorList>
    </citation>
    <scope>NUCLEOTIDE SEQUENCE</scope>
    <source>
        <strain evidence="8">SH1</strain>
    </source>
</reference>
<keyword evidence="9" id="KW-1185">Reference proteome</keyword>
<dbReference type="OrthoDB" id="3936150at2759"/>
<comment type="subcellular location">
    <subcellularLocation>
        <location evidence="1">Membrane</location>
        <topology evidence="1">Multi-pass membrane protein</topology>
    </subcellularLocation>
</comment>
<dbReference type="Pfam" id="PF00083">
    <property type="entry name" value="Sugar_tr"/>
    <property type="match status" value="1"/>
</dbReference>
<dbReference type="GO" id="GO:0022857">
    <property type="term" value="F:transmembrane transporter activity"/>
    <property type="evidence" value="ECO:0007669"/>
    <property type="project" value="InterPro"/>
</dbReference>
<dbReference type="InterPro" id="IPR005828">
    <property type="entry name" value="MFS_sugar_transport-like"/>
</dbReference>
<evidence type="ECO:0000256" key="3">
    <source>
        <dbReference type="ARBA" id="ARBA00022989"/>
    </source>
</evidence>
<feature type="region of interest" description="Disordered" evidence="5">
    <location>
        <begin position="1"/>
        <end position="33"/>
    </location>
</feature>
<evidence type="ECO:0000313" key="9">
    <source>
        <dbReference type="Proteomes" id="UP000614601"/>
    </source>
</evidence>
<name>A0A811LBK6_9BILA</name>
<evidence type="ECO:0000256" key="6">
    <source>
        <dbReference type="SAM" id="Phobius"/>
    </source>
</evidence>
<dbReference type="InterPro" id="IPR020846">
    <property type="entry name" value="MFS_dom"/>
</dbReference>
<evidence type="ECO:0000256" key="2">
    <source>
        <dbReference type="ARBA" id="ARBA00022692"/>
    </source>
</evidence>
<evidence type="ECO:0000256" key="4">
    <source>
        <dbReference type="ARBA" id="ARBA00023136"/>
    </source>
</evidence>
<keyword evidence="2 6" id="KW-0812">Transmembrane</keyword>
<protein>
    <recommendedName>
        <fullName evidence="7">Major facilitator superfamily (MFS) profile domain-containing protein</fullName>
    </recommendedName>
</protein>
<feature type="transmembrane region" description="Helical" evidence="6">
    <location>
        <begin position="266"/>
        <end position="284"/>
    </location>
</feature>
<dbReference type="EMBL" id="CAJFCW020000005">
    <property type="protein sequence ID" value="CAG9121022.1"/>
    <property type="molecule type" value="Genomic_DNA"/>
</dbReference>
<feature type="transmembrane region" description="Helical" evidence="6">
    <location>
        <begin position="205"/>
        <end position="225"/>
    </location>
</feature>
<dbReference type="AlphaFoldDB" id="A0A811LBK6"/>
<sequence length="562" mass="63727">MADEPEKLSKRQKHDSLSLPSPSTHPPPGTSSSPLTPAYSYLHLDPEKIIKNYGKYGTYQMIIYAMSNMGSMIYAMETMIMSLIAAEQKHVCISDNADYDMIDKCTVRNIYTNLTKKCGTVTDTRFEFPNFNRNTLITEFDLICDKSYWSQHGTSIFMIGGLIMAPFLSQMADRYGRKFCFLIPLWLTVLSNIACSMSRNFYFFLLFRFIAGLGTAGIGTVSYVIQIESVTASFRSMTPLIGTFVWVSGYMAVGVLYLIFDDWRKLYLAMALPGLVTFSFYWLMPESLHWSITNNRTKNVQKYIKSSSRINKREIQLVDCKVTDRSDSTMERASSRTVFDIFKKKSLLLQLVLHCFIMMTMNGTYWALSLFSVDLHEDELVGYFLSGLVELPAGFIAIALLSYFGRRTVTFLSFICTAICMFMAVLLPGKNYISMSFPLLAKMFNSITWASEPLLIGEMSPTSVRNVFYGLVAFVGEIASVFAPYLNYLKQIHELAPPITMTTIALLAGAFVLTSPETKDKALPEDLDDFDEGPFYRWLSGNKKEEARLEDDKQKENNVPLL</sequence>
<evidence type="ECO:0000256" key="5">
    <source>
        <dbReference type="SAM" id="MobiDB-lite"/>
    </source>
</evidence>
<accession>A0A811LBK6</accession>
<feature type="transmembrane region" description="Helical" evidence="6">
    <location>
        <begin position="179"/>
        <end position="199"/>
    </location>
</feature>
<dbReference type="Gene3D" id="1.20.1250.20">
    <property type="entry name" value="MFS general substrate transporter like domains"/>
    <property type="match status" value="1"/>
</dbReference>
<evidence type="ECO:0000256" key="1">
    <source>
        <dbReference type="ARBA" id="ARBA00004141"/>
    </source>
</evidence>
<feature type="transmembrane region" description="Helical" evidence="6">
    <location>
        <begin position="347"/>
        <end position="368"/>
    </location>
</feature>
<feature type="transmembrane region" description="Helical" evidence="6">
    <location>
        <begin position="380"/>
        <end position="404"/>
    </location>
</feature>
<dbReference type="InterPro" id="IPR036259">
    <property type="entry name" value="MFS_trans_sf"/>
</dbReference>
<dbReference type="PANTHER" id="PTHR24064">
    <property type="entry name" value="SOLUTE CARRIER FAMILY 22 MEMBER"/>
    <property type="match status" value="1"/>
</dbReference>
<comment type="caution">
    <text evidence="8">The sequence shown here is derived from an EMBL/GenBank/DDBJ whole genome shotgun (WGS) entry which is preliminary data.</text>
</comment>
<dbReference type="Proteomes" id="UP000614601">
    <property type="component" value="Unassembled WGS sequence"/>
</dbReference>
<dbReference type="PROSITE" id="PS50850">
    <property type="entry name" value="MFS"/>
    <property type="match status" value="1"/>
</dbReference>
<feature type="transmembrane region" description="Helical" evidence="6">
    <location>
        <begin position="237"/>
        <end position="260"/>
    </location>
</feature>
<organism evidence="8 9">
    <name type="scientific">Bursaphelenchus okinawaensis</name>
    <dbReference type="NCBI Taxonomy" id="465554"/>
    <lineage>
        <taxon>Eukaryota</taxon>
        <taxon>Metazoa</taxon>
        <taxon>Ecdysozoa</taxon>
        <taxon>Nematoda</taxon>
        <taxon>Chromadorea</taxon>
        <taxon>Rhabditida</taxon>
        <taxon>Tylenchina</taxon>
        <taxon>Tylenchomorpha</taxon>
        <taxon>Aphelenchoidea</taxon>
        <taxon>Aphelenchoididae</taxon>
        <taxon>Bursaphelenchus</taxon>
    </lineage>
</organism>
<evidence type="ECO:0000313" key="8">
    <source>
        <dbReference type="EMBL" id="CAD5225528.1"/>
    </source>
</evidence>
<feature type="domain" description="Major facilitator superfamily (MFS) profile" evidence="7">
    <location>
        <begin position="63"/>
        <end position="520"/>
    </location>
</feature>
<gene>
    <name evidence="8" type="ORF">BOKJ2_LOCUS11623</name>
</gene>
<dbReference type="SUPFAM" id="SSF103473">
    <property type="entry name" value="MFS general substrate transporter"/>
    <property type="match status" value="1"/>
</dbReference>
<keyword evidence="4 6" id="KW-0472">Membrane</keyword>
<dbReference type="EMBL" id="CAJFDH010000005">
    <property type="protein sequence ID" value="CAD5225528.1"/>
    <property type="molecule type" value="Genomic_DNA"/>
</dbReference>
<proteinExistence type="predicted"/>
<dbReference type="Proteomes" id="UP000783686">
    <property type="component" value="Unassembled WGS sequence"/>
</dbReference>